<dbReference type="EMBL" id="AP026560">
    <property type="protein sequence ID" value="BDP43105.1"/>
    <property type="molecule type" value="Genomic_DNA"/>
</dbReference>
<protein>
    <submittedName>
        <fullName evidence="1">Uncharacterized protein</fullName>
    </submittedName>
</protein>
<gene>
    <name evidence="1" type="ORF">DAETH_30740</name>
</gene>
<dbReference type="Proteomes" id="UP001064971">
    <property type="component" value="Chromosome"/>
</dbReference>
<reference evidence="1" key="1">
    <citation type="submission" date="2022-07" db="EMBL/GenBank/DDBJ databases">
        <title>Complete Genome Sequence of the Radioresistant Bacterium Deinococcus aetherius ST0316, Isolated from the Air Dust collected in Lower Stratosphere above Japan.</title>
        <authorList>
            <person name="Satoh K."/>
            <person name="Hagiwara K."/>
            <person name="Katsumata K."/>
            <person name="Kubo A."/>
            <person name="Yokobori S."/>
            <person name="Yamagishi A."/>
            <person name="Oono Y."/>
            <person name="Narumi I."/>
        </authorList>
    </citation>
    <scope>NUCLEOTIDE SEQUENCE</scope>
    <source>
        <strain evidence="1">ST0316</strain>
    </source>
</reference>
<organism evidence="1 2">
    <name type="scientific">Deinococcus aetherius</name>
    <dbReference type="NCBI Taxonomy" id="200252"/>
    <lineage>
        <taxon>Bacteria</taxon>
        <taxon>Thermotogati</taxon>
        <taxon>Deinococcota</taxon>
        <taxon>Deinococci</taxon>
        <taxon>Deinococcales</taxon>
        <taxon>Deinococcaceae</taxon>
        <taxon>Deinococcus</taxon>
    </lineage>
</organism>
<evidence type="ECO:0000313" key="1">
    <source>
        <dbReference type="EMBL" id="BDP43105.1"/>
    </source>
</evidence>
<proteinExistence type="predicted"/>
<keyword evidence="2" id="KW-1185">Reference proteome</keyword>
<sequence>MDGVNLIERARAWEALHTPEPKLAGSYSGVREWNAQDDLRDWFDPTQDRVSLLVCECGTGGCWPLQARVTREGDHVTWSDFEQPHRRGRWSYDGFGPFVFEAGQYDAQVKAVLENV</sequence>
<evidence type="ECO:0000313" key="2">
    <source>
        <dbReference type="Proteomes" id="UP001064971"/>
    </source>
</evidence>
<accession>A0ABM8AH12</accession>
<name>A0ABM8AH12_9DEIO</name>